<dbReference type="InterPro" id="IPR006076">
    <property type="entry name" value="FAD-dep_OxRdtase"/>
</dbReference>
<reference evidence="3" key="1">
    <citation type="journal article" date="2021" name="Front. Microbiol.">
        <title>Comprehensive Comparative Genomics and Phenotyping of Methylobacterium Species.</title>
        <authorList>
            <person name="Alessa O."/>
            <person name="Ogura Y."/>
            <person name="Fujitani Y."/>
            <person name="Takami H."/>
            <person name="Hayashi T."/>
            <person name="Sahin N."/>
            <person name="Tani A."/>
        </authorList>
    </citation>
    <scope>NUCLEOTIDE SEQUENCE</scope>
    <source>
        <strain evidence="3">KCTC 52305</strain>
    </source>
</reference>
<dbReference type="Proteomes" id="UP001055167">
    <property type="component" value="Unassembled WGS sequence"/>
</dbReference>
<evidence type="ECO:0000313" key="3">
    <source>
        <dbReference type="EMBL" id="GJD51477.1"/>
    </source>
</evidence>
<reference evidence="3" key="2">
    <citation type="submission" date="2021-08" db="EMBL/GenBank/DDBJ databases">
        <authorList>
            <person name="Tani A."/>
            <person name="Ola A."/>
            <person name="Ogura Y."/>
            <person name="Katsura K."/>
            <person name="Hayashi T."/>
        </authorList>
    </citation>
    <scope>NUCLEOTIDE SEQUENCE</scope>
    <source>
        <strain evidence="3">KCTC 52305</strain>
    </source>
</reference>
<dbReference type="Gene3D" id="3.50.50.60">
    <property type="entry name" value="FAD/NAD(P)-binding domain"/>
    <property type="match status" value="1"/>
</dbReference>
<evidence type="ECO:0000256" key="1">
    <source>
        <dbReference type="ARBA" id="ARBA00023002"/>
    </source>
</evidence>
<accession>A0ABQ4R1B3</accession>
<dbReference type="PANTHER" id="PTHR13847:SF281">
    <property type="entry name" value="FAD DEPENDENT OXIDOREDUCTASE DOMAIN-CONTAINING PROTEIN"/>
    <property type="match status" value="1"/>
</dbReference>
<protein>
    <submittedName>
        <fullName evidence="3">Gamma-glutamylputrescine oxidoreductase</fullName>
    </submittedName>
</protein>
<keyword evidence="1" id="KW-0560">Oxidoreductase</keyword>
<dbReference type="Pfam" id="PF01266">
    <property type="entry name" value="DAO"/>
    <property type="match status" value="1"/>
</dbReference>
<comment type="caution">
    <text evidence="3">The sequence shown here is derived from an EMBL/GenBank/DDBJ whole genome shotgun (WGS) entry which is preliminary data.</text>
</comment>
<dbReference type="Gene3D" id="3.30.9.10">
    <property type="entry name" value="D-Amino Acid Oxidase, subunit A, domain 2"/>
    <property type="match status" value="1"/>
</dbReference>
<gene>
    <name evidence="3" type="primary">puuB_2</name>
    <name evidence="3" type="ORF">OPKNFCMD_4231</name>
</gene>
<feature type="domain" description="FAD dependent oxidoreductase" evidence="2">
    <location>
        <begin position="49"/>
        <end position="401"/>
    </location>
</feature>
<proteinExistence type="predicted"/>
<evidence type="ECO:0000313" key="4">
    <source>
        <dbReference type="Proteomes" id="UP001055167"/>
    </source>
</evidence>
<organism evidence="3 4">
    <name type="scientific">Methylobacterium crusticola</name>
    <dbReference type="NCBI Taxonomy" id="1697972"/>
    <lineage>
        <taxon>Bacteria</taxon>
        <taxon>Pseudomonadati</taxon>
        <taxon>Pseudomonadota</taxon>
        <taxon>Alphaproteobacteria</taxon>
        <taxon>Hyphomicrobiales</taxon>
        <taxon>Methylobacteriaceae</taxon>
        <taxon>Methylobacterium</taxon>
    </lineage>
</organism>
<dbReference type="InterPro" id="IPR036188">
    <property type="entry name" value="FAD/NAD-bd_sf"/>
</dbReference>
<keyword evidence="4" id="KW-1185">Reference proteome</keyword>
<dbReference type="EMBL" id="BPQH01000013">
    <property type="protein sequence ID" value="GJD51477.1"/>
    <property type="molecule type" value="Genomic_DNA"/>
</dbReference>
<dbReference type="SUPFAM" id="SSF51905">
    <property type="entry name" value="FAD/NAD(P)-binding domain"/>
    <property type="match status" value="1"/>
</dbReference>
<dbReference type="PANTHER" id="PTHR13847">
    <property type="entry name" value="SARCOSINE DEHYDROGENASE-RELATED"/>
    <property type="match status" value="1"/>
</dbReference>
<evidence type="ECO:0000259" key="2">
    <source>
        <dbReference type="Pfam" id="PF01266"/>
    </source>
</evidence>
<name>A0ABQ4R1B3_9HYPH</name>
<sequence length="453" mass="47382">MRDRAWSRVLLAQTIRHLVNHDPRSHGLWELTAPAAPATRALAGRVAADVAVIGAGYTGLSAALHLAQGGARVAVLEGEAIGFGGSGRNVGLVNAGLWVRPEAVPAALGPERGERLLALLGAAPRLVFDLVAAHGIACEAETRGTLHCAVGAGGLAELRERARQWQDRGAPVRLLDAAETARLVGSQAYAGALLDARAGTIQPLAYARGLAAAALAAGAQIFTGSPVTGTERDGAGWRVATPGGTVEAAWIVVATNAYTRAPWPEVRAEIAHLPYFNIATAPLGDNLRRSILPEGQGAWDTRPVLTSFRLDGAGRLVVGSVGALRGTGGPVHRAWARRTLRTLFPQVGEVPFEAEWYGQIGMTADALPRFHRLAPNVVGFSGYNGRGIAPGTAFGRVLAELIAGTLAEDDLPLPVTAPVPHPFRAVKELVYEMGAQAAHLAGARRQGDVRRGR</sequence>